<reference evidence="4" key="1">
    <citation type="submission" date="2021-11" db="EMBL/GenBank/DDBJ databases">
        <authorList>
            <consortium name="Genoscope - CEA"/>
            <person name="William W."/>
        </authorList>
    </citation>
    <scope>NUCLEOTIDE SEQUENCE</scope>
</reference>
<dbReference type="GO" id="GO:0016020">
    <property type="term" value="C:membrane"/>
    <property type="evidence" value="ECO:0007669"/>
    <property type="project" value="InterPro"/>
</dbReference>
<organism evidence="4 5">
    <name type="scientific">Pelagomonas calceolata</name>
    <dbReference type="NCBI Taxonomy" id="35677"/>
    <lineage>
        <taxon>Eukaryota</taxon>
        <taxon>Sar</taxon>
        <taxon>Stramenopiles</taxon>
        <taxon>Ochrophyta</taxon>
        <taxon>Pelagophyceae</taxon>
        <taxon>Pelagomonadales</taxon>
        <taxon>Pelagomonadaceae</taxon>
        <taxon>Pelagomonas</taxon>
    </lineage>
</organism>
<protein>
    <recommendedName>
        <fullName evidence="3">Glycosyl transferase 64 domain-containing protein</fullName>
    </recommendedName>
</protein>
<gene>
    <name evidence="4" type="ORF">PECAL_2P11310</name>
</gene>
<evidence type="ECO:0000256" key="2">
    <source>
        <dbReference type="ARBA" id="ARBA00023157"/>
    </source>
</evidence>
<dbReference type="SUPFAM" id="SSF53448">
    <property type="entry name" value="Nucleotide-diphospho-sugar transferases"/>
    <property type="match status" value="2"/>
</dbReference>
<dbReference type="PANTHER" id="PTHR11183">
    <property type="entry name" value="GLYCOGENIN SUBFAMILY MEMBER"/>
    <property type="match status" value="1"/>
</dbReference>
<dbReference type="EMBL" id="CAKKNE010000002">
    <property type="protein sequence ID" value="CAH0368082.1"/>
    <property type="molecule type" value="Genomic_DNA"/>
</dbReference>
<sequence>MRVRSVAALALIVLLVYGCGLMVFYSMSVRTDDEGRPALRGRQHFVATTTKAPLFVKEAAASDKAAREANAKAPKVLRKAFSTVLCDDGDALPAVVLLMSLLRSGTDAQLIPLLTPRVSKQPEEILRMMAPSRVKPRRIRDVRWPGFTEATHCRYARFRAFGLSGFDRVIYLDADSFVVAPLDTLFKIDRLGAVPGAYPRSLSSSLLVLKPSIDMMENLITRSEAQFDDVGAAQVLEGHLDERSEDARFDTETEGWLSLDAKYALAPSHLNDPAGAKLVQGLERRWELEAKDPRMGAPPKDGLASVHFGGGAKPWWVSSFKDFVGSYAPVIWLRWWRSADEAAAHLGCVGYAAHLPSQGQRCGVALCQNSTLALCRPRTCENVQAHFATRGHDRISHRLTVVLNTIDGSKIPLERLVAHYANATIVQRIVIAWHSSSPPLADPAPRRVVQSVRGDDVAVTTLWRPLAAPSRRYALFEVPTSHVLIADDDVVVAASSLNALLAAAREGNGIASPLVMSHDGLEVGLNGGEDSTFSLASGRLQVVPAWLLFVYRCLLPPQVHAYIEAVEGCADVAFSLVAARAGLGPPRFVDVPVADYAVNGARNHRTLDRCPRELAALLQMRLSDLPTASLKTARIASAPDAVLFPRTMRDFPSSTKRARSSFALKRTARIIDVLADGAVDAQYPSEPSYNLLKVRSWARSPNETHSERYLDRFMLRPQLPYDKFVQKARVESMAAATAAEAAGIAAAAFAADDDTESYNSRETNYLRAVAAVFLKIRRVDLAQVASDGLALLEPELDGPACPLRVYYCPKLNEQWLVSDLTFANLKANTRQSRKGSQPYFVPLSMAGPLVVVDLRALDDAYGRYVATKGLPDTSRPGNVTLALFYDDVDALNETAPRKGGACSFRLYGELVSRLRRLAGAERRSRPFQVKMPATLATLAAPGVTGLYYVDLDAVVEHPWTIPQDLLAEHRANLSDVSFGIMDVLRWKVHGSRFYVRDTSRGRDFFAAWFRHRFKDQYSLWHTILSMAGREGCIDYEGELYARFTYRMARHAKLHKVPAPLALTCEAIDARCPGWRFSNTGGAQCRPGLHQSPKLLPQIFHHSEQQTFPLSVMYGDRSYAMVVESACFEGKRRRDPAECPANYSAYVAGLGVDARDRRRHPWQARNPPRLTLV</sequence>
<dbReference type="PROSITE" id="PS51257">
    <property type="entry name" value="PROKAR_LIPOPROTEIN"/>
    <property type="match status" value="1"/>
</dbReference>
<dbReference type="Proteomes" id="UP000789595">
    <property type="component" value="Unassembled WGS sequence"/>
</dbReference>
<dbReference type="InterPro" id="IPR050587">
    <property type="entry name" value="GNT1/Glycosyltrans_8"/>
</dbReference>
<evidence type="ECO:0000313" key="5">
    <source>
        <dbReference type="Proteomes" id="UP000789595"/>
    </source>
</evidence>
<comment type="caution">
    <text evidence="4">The sequence shown here is derived from an EMBL/GenBank/DDBJ whole genome shotgun (WGS) entry which is preliminary data.</text>
</comment>
<keyword evidence="2" id="KW-1015">Disulfide bond</keyword>
<evidence type="ECO:0000313" key="4">
    <source>
        <dbReference type="EMBL" id="CAH0368082.1"/>
    </source>
</evidence>
<dbReference type="AlphaFoldDB" id="A0A8J2SII1"/>
<dbReference type="OrthoDB" id="2014201at2759"/>
<proteinExistence type="predicted"/>
<keyword evidence="5" id="KW-1185">Reference proteome</keyword>
<keyword evidence="1" id="KW-0808">Transferase</keyword>
<evidence type="ECO:0000256" key="1">
    <source>
        <dbReference type="ARBA" id="ARBA00022679"/>
    </source>
</evidence>
<dbReference type="InterPro" id="IPR015338">
    <property type="entry name" value="GT64_dom"/>
</dbReference>
<dbReference type="Gene3D" id="3.90.550.10">
    <property type="entry name" value="Spore Coat Polysaccharide Biosynthesis Protein SpsA, Chain A"/>
    <property type="match status" value="2"/>
</dbReference>
<feature type="domain" description="Glycosyl transferase 64" evidence="3">
    <location>
        <begin position="399"/>
        <end position="592"/>
    </location>
</feature>
<evidence type="ECO:0000259" key="3">
    <source>
        <dbReference type="Pfam" id="PF09258"/>
    </source>
</evidence>
<dbReference type="GO" id="GO:0016757">
    <property type="term" value="F:glycosyltransferase activity"/>
    <property type="evidence" value="ECO:0007669"/>
    <property type="project" value="InterPro"/>
</dbReference>
<name>A0A8J2SII1_9STRA</name>
<dbReference type="InterPro" id="IPR029044">
    <property type="entry name" value="Nucleotide-diphossugar_trans"/>
</dbReference>
<accession>A0A8J2SII1</accession>
<dbReference type="Pfam" id="PF09258">
    <property type="entry name" value="Glyco_transf_64"/>
    <property type="match status" value="1"/>
</dbReference>